<dbReference type="Gene3D" id="1.25.40.20">
    <property type="entry name" value="Ankyrin repeat-containing domain"/>
    <property type="match status" value="1"/>
</dbReference>
<sequence length="1140" mass="126375">MADPLSVAGLALAVVSLGLQVTVSITDYFDSLKSRDQDIASIIQQNGTLRKTLQVIETSISRFQNDHRTASEALRQSLDSCKGELKGLESMVATLITDEQGTTGRANKARNKGKKLLYPLHRPKLEQIATKLHHINATLQLGLQSLGLAVSHLGSEKLATLQATSQTIVSDLLVVQSEVSAISTPIRGIQSTVSQFETRFDGLENLLQQLLVQGSAINGTLQEITPLMVTGRLLGKPAVLQEMCDAVKTPARHMSKGIIPAPHESAAKVRTALSSYARGRFTCLCRHRRHRQRKNASWGSLTLSHETTTEQHAPGCPATQAISEPDRTQKFALTYVGLRALLNSAIQFSFTIRSGAGGWSLGPNFTYYPIVDPESAPAFRMLSLLMRSRYYSWNGLKDGGSLGDRAWREELIPSVVSSILSLFRAKQASPRAVDDQNQSLVYHVAECLSYSYSHASLRLNQTGSSQSDPLLHLLEYLVINKAPAKEYNTHGRTPLSTLFSSHSYPSVTHPVPAASADLILRSNTEDALAHRSYPGAPPCTMMYLGPGQETQVPYIAVLLDFLSCSTKIAEAYGCGPLGLAILSNDLEEVKTLVAKHPSTLSERNLFGHTPLHLAAKKPSFLRVLVGAADAALLNQTDRSYYSPLDWAVSLSRLSCREHSGMCRRCTCAECAVILLKADCAIPASSSLQIILNGASKRCKLRYVCHMKDRRDRLKQLALENLSGTDIQKLGLESKHILDLNAFRVTQLLQERGICVPEALAIVGNGRFSGPWPVYQELSSTDDADIFFRVGFRDTALWNNAPIVERGVIPPPQNLLYLRWLANHGGLSCQLPFLSSQDIFAISCIFSAIGREIKYARLCLEIDRSDESDTSNTSPAPPAPNRDVAWIHELHAIVFAANITDACSCQCSPGGCTMLTFLLRHLITVYDFECAQRRLLRDSAINEKDDLENVIINKTGTPEVSGIHENPLSKLVARLIVYLEHFSCYLEPRHHYATLRYITYTALGIRHSCCVDNHNRRCMYEDTFYSVEDGLKDDESHKLALLGDLLDEFEENITSILEDPDRSIPDLIKFWERKWVGRIIEALNRLEGSDLPDDERRAAEEIGVIWDKVGPELPGEVGSPYQYSTKEYWLNELRKIEEECQ</sequence>
<reference evidence="1 2" key="1">
    <citation type="submission" date="2011-06" db="EMBL/GenBank/DDBJ databases">
        <title>The Genome Sequence of Fusarium oxysporum FOSC 3-a.</title>
        <authorList>
            <consortium name="The Broad Institute Genome Sequencing Platform"/>
            <person name="Ma L.-J."/>
            <person name="Gale L.R."/>
            <person name="Schwartz D.C."/>
            <person name="Zhou S."/>
            <person name="Corby-Kistler H."/>
            <person name="Young S.K."/>
            <person name="Zeng Q."/>
            <person name="Gargeya S."/>
            <person name="Fitzgerald M."/>
            <person name="Haas B."/>
            <person name="Abouelleil A."/>
            <person name="Alvarado L."/>
            <person name="Arachchi H.M."/>
            <person name="Berlin A."/>
            <person name="Brown A."/>
            <person name="Chapman S.B."/>
            <person name="Chen Z."/>
            <person name="Dunbar C."/>
            <person name="Freedman E."/>
            <person name="Gearin G."/>
            <person name="Gellesch M."/>
            <person name="Goldberg J."/>
            <person name="Griggs A."/>
            <person name="Gujja S."/>
            <person name="Heiman D."/>
            <person name="Howarth C."/>
            <person name="Larson L."/>
            <person name="Lui A."/>
            <person name="MacDonald P.J.P."/>
            <person name="Mehta T."/>
            <person name="Montmayeur A."/>
            <person name="Murphy C."/>
            <person name="Neiman D."/>
            <person name="Pearson M."/>
            <person name="Priest M."/>
            <person name="Roberts A."/>
            <person name="Saif S."/>
            <person name="Shea T."/>
            <person name="Shenoy N."/>
            <person name="Sisk P."/>
            <person name="Stolte C."/>
            <person name="Sykes S."/>
            <person name="Wortman J."/>
            <person name="Nusbaum C."/>
            <person name="Birren B."/>
        </authorList>
    </citation>
    <scope>NUCLEOTIDE SEQUENCE [LARGE SCALE GENOMIC DNA]</scope>
    <source>
        <strain evidence="2">FOSC 3-a</strain>
    </source>
</reference>
<dbReference type="AlphaFoldDB" id="W9IG02"/>
<gene>
    <name evidence="1" type="ORF">FOYG_05826</name>
</gene>
<dbReference type="OrthoDB" id="1577640at2759"/>
<name>W9IG02_FUSOX</name>
<dbReference type="InterPro" id="IPR036770">
    <property type="entry name" value="Ankyrin_rpt-contain_sf"/>
</dbReference>
<evidence type="ECO:0000313" key="1">
    <source>
        <dbReference type="EMBL" id="EWY92245.1"/>
    </source>
</evidence>
<dbReference type="EMBL" id="JH717842">
    <property type="protein sequence ID" value="EWY92245.1"/>
    <property type="molecule type" value="Genomic_DNA"/>
</dbReference>
<proteinExistence type="predicted"/>
<evidence type="ECO:0000313" key="2">
    <source>
        <dbReference type="Proteomes" id="UP000030753"/>
    </source>
</evidence>
<dbReference type="Proteomes" id="UP000030753">
    <property type="component" value="Unassembled WGS sequence"/>
</dbReference>
<protein>
    <submittedName>
        <fullName evidence="1">Uncharacterized protein</fullName>
    </submittedName>
</protein>
<dbReference type="HOGENOM" id="CLU_008751_1_0_1"/>
<accession>W9IG02</accession>
<dbReference type="SUPFAM" id="SSF48403">
    <property type="entry name" value="Ankyrin repeat"/>
    <property type="match status" value="1"/>
</dbReference>
<organism evidence="1 2">
    <name type="scientific">Fusarium oxysporum NRRL 32931</name>
    <dbReference type="NCBI Taxonomy" id="660029"/>
    <lineage>
        <taxon>Eukaryota</taxon>
        <taxon>Fungi</taxon>
        <taxon>Dikarya</taxon>
        <taxon>Ascomycota</taxon>
        <taxon>Pezizomycotina</taxon>
        <taxon>Sordariomycetes</taxon>
        <taxon>Hypocreomycetidae</taxon>
        <taxon>Hypocreales</taxon>
        <taxon>Nectriaceae</taxon>
        <taxon>Fusarium</taxon>
        <taxon>Fusarium oxysporum species complex</taxon>
    </lineage>
</organism>